<evidence type="ECO:0000313" key="5">
    <source>
        <dbReference type="Proteomes" id="UP000279089"/>
    </source>
</evidence>
<dbReference type="GO" id="GO:0016853">
    <property type="term" value="F:isomerase activity"/>
    <property type="evidence" value="ECO:0007669"/>
    <property type="project" value="InterPro"/>
</dbReference>
<name>A0A3N4M5G9_9BACT</name>
<dbReference type="InterPro" id="IPR011013">
    <property type="entry name" value="Gal_mutarotase_sf_dom"/>
</dbReference>
<dbReference type="PANTHER" id="PTHR11122">
    <property type="entry name" value="APOSPORY-ASSOCIATED PROTEIN C-RELATED"/>
    <property type="match status" value="1"/>
</dbReference>
<organism evidence="4 5">
    <name type="scientific">Chitinophaga barathri</name>
    <dbReference type="NCBI Taxonomy" id="1647451"/>
    <lineage>
        <taxon>Bacteria</taxon>
        <taxon>Pseudomonadati</taxon>
        <taxon>Bacteroidota</taxon>
        <taxon>Chitinophagia</taxon>
        <taxon>Chitinophagales</taxon>
        <taxon>Chitinophagaceae</taxon>
        <taxon>Chitinophaga</taxon>
    </lineage>
</organism>
<sequence>MMEIANEYIRVQVSAQGAELQSIVRKDNQLEYLWSGDPAFWGKKSPILFPIVGGLKDNTYRYKGKSYQLGRHGFAREMAFNVSEHTPTSITFSLSDDDSTLAKYPFHFNLTVRYAIQNATLSVKYTVQNTGDEPMYFSIGAHPAFKVPLVEQTAFDDYSLHFNKPETAGVWPLSDAGLIQTAPVPYLEDVTELMLQKSLFYKDALVFKHLASDVISIRSSQTPHGLEVSFPGFPYMGIWSAKDADFVCIEPWCGIADPVNTSGELEEKEGIHLLAPEEIFKREWSAIFF</sequence>
<evidence type="ECO:0000256" key="2">
    <source>
        <dbReference type="ARBA" id="ARBA00011245"/>
    </source>
</evidence>
<protein>
    <submittedName>
        <fullName evidence="4">Aldose 1-epimerase family protein</fullName>
    </submittedName>
</protein>
<evidence type="ECO:0000313" key="4">
    <source>
        <dbReference type="EMBL" id="RPD38278.1"/>
    </source>
</evidence>
<dbReference type="GO" id="GO:0030246">
    <property type="term" value="F:carbohydrate binding"/>
    <property type="evidence" value="ECO:0007669"/>
    <property type="project" value="InterPro"/>
</dbReference>
<dbReference type="SUPFAM" id="SSF74650">
    <property type="entry name" value="Galactose mutarotase-like"/>
    <property type="match status" value="1"/>
</dbReference>
<comment type="caution">
    <text evidence="4">The sequence shown here is derived from an EMBL/GenBank/DDBJ whole genome shotgun (WGS) entry which is preliminary data.</text>
</comment>
<proteinExistence type="predicted"/>
<dbReference type="Gene3D" id="2.70.98.10">
    <property type="match status" value="1"/>
</dbReference>
<comment type="subunit">
    <text evidence="2">Monomer.</text>
</comment>
<keyword evidence="5" id="KW-1185">Reference proteome</keyword>
<dbReference type="CDD" id="cd09024">
    <property type="entry name" value="Aldose_epim_lacX"/>
    <property type="match status" value="1"/>
</dbReference>
<evidence type="ECO:0000256" key="3">
    <source>
        <dbReference type="ARBA" id="ARBA00022837"/>
    </source>
</evidence>
<comment type="cofactor">
    <cofactor evidence="1">
        <name>Ca(2+)</name>
        <dbReference type="ChEBI" id="CHEBI:29108"/>
    </cofactor>
</comment>
<dbReference type="EMBL" id="RMBX01000016">
    <property type="protein sequence ID" value="RPD38278.1"/>
    <property type="molecule type" value="Genomic_DNA"/>
</dbReference>
<accession>A0A3N4M5G9</accession>
<evidence type="ECO:0000256" key="1">
    <source>
        <dbReference type="ARBA" id="ARBA00001913"/>
    </source>
</evidence>
<dbReference type="OrthoDB" id="9795355at2"/>
<dbReference type="Pfam" id="PF01263">
    <property type="entry name" value="Aldose_epim"/>
    <property type="match status" value="1"/>
</dbReference>
<dbReference type="PANTHER" id="PTHR11122:SF13">
    <property type="entry name" value="GLUCOSE-6-PHOSPHATE 1-EPIMERASE"/>
    <property type="match status" value="1"/>
</dbReference>
<dbReference type="InterPro" id="IPR008183">
    <property type="entry name" value="Aldose_1/G6P_1-epimerase"/>
</dbReference>
<dbReference type="InterPro" id="IPR037481">
    <property type="entry name" value="LacX"/>
</dbReference>
<dbReference type="AlphaFoldDB" id="A0A3N4M5G9"/>
<gene>
    <name evidence="4" type="ORF">EG028_25640</name>
</gene>
<dbReference type="GO" id="GO:0005975">
    <property type="term" value="P:carbohydrate metabolic process"/>
    <property type="evidence" value="ECO:0007669"/>
    <property type="project" value="InterPro"/>
</dbReference>
<dbReference type="RefSeq" id="WP_120519152.1">
    <property type="nucleotide sequence ID" value="NZ_QXZY01000016.1"/>
</dbReference>
<dbReference type="Proteomes" id="UP000279089">
    <property type="component" value="Unassembled WGS sequence"/>
</dbReference>
<keyword evidence="3" id="KW-0106">Calcium</keyword>
<dbReference type="InterPro" id="IPR014718">
    <property type="entry name" value="GH-type_carb-bd"/>
</dbReference>
<reference evidence="5" key="1">
    <citation type="submission" date="2018-11" db="EMBL/GenBank/DDBJ databases">
        <title>Chitinophaga lutea sp.nov., isolate from arsenic contaminated soil.</title>
        <authorList>
            <person name="Zong Y."/>
        </authorList>
    </citation>
    <scope>NUCLEOTIDE SEQUENCE [LARGE SCALE GENOMIC DNA]</scope>
    <source>
        <strain evidence="5">YLT18</strain>
    </source>
</reference>